<name>A0ABS6THW8_9ENTE</name>
<dbReference type="PANTHER" id="PTHR44068:SF11">
    <property type="entry name" value="GERANYL DIPHOSPHATE 2-C-METHYLTRANSFERASE"/>
    <property type="match status" value="1"/>
</dbReference>
<feature type="domain" description="Methyltransferase type 11" evidence="2">
    <location>
        <begin position="44"/>
        <end position="143"/>
    </location>
</feature>
<dbReference type="GO" id="GO:0032259">
    <property type="term" value="P:methylation"/>
    <property type="evidence" value="ECO:0007669"/>
    <property type="project" value="UniProtKB-KW"/>
</dbReference>
<accession>A0ABS6THW8</accession>
<organism evidence="3 4">
    <name type="scientific">Enterococcus alishanensis</name>
    <dbReference type="NCBI Taxonomy" id="1303817"/>
    <lineage>
        <taxon>Bacteria</taxon>
        <taxon>Bacillati</taxon>
        <taxon>Bacillota</taxon>
        <taxon>Bacilli</taxon>
        <taxon>Lactobacillales</taxon>
        <taxon>Enterococcaceae</taxon>
        <taxon>Enterococcus</taxon>
    </lineage>
</organism>
<dbReference type="Pfam" id="PF08241">
    <property type="entry name" value="Methyltransf_11"/>
    <property type="match status" value="1"/>
</dbReference>
<dbReference type="RefSeq" id="WP_218327750.1">
    <property type="nucleotide sequence ID" value="NZ_JAHUZB010000018.1"/>
</dbReference>
<dbReference type="InterPro" id="IPR050447">
    <property type="entry name" value="Erg6_SMT_methyltransf"/>
</dbReference>
<sequence length="252" mass="28795">MDMEKMVGHNFLAKLGKTRLRPGGVTATKWLIHQGHFSSKMKVLDVACNMCTTSIELAKSFHCHITALDLEKKNLEKAKINIANNNVENFIDLIQGNALKLPFEDNCFDIVINEAMLTMLNNKAKEKALKEYYRVLKPGGKLLTHDITFYDENLVTPIDKLKETININVCPLPIDEWEKLIKQSGFSSVKYDTGDMTLMSFQGMIKDEGLLNTIRIIKNGQKKENKIMFKKMHKFFTTEGKQLKYIALCSEK</sequence>
<keyword evidence="1" id="KW-0808">Transferase</keyword>
<dbReference type="PANTHER" id="PTHR44068">
    <property type="entry name" value="ZGC:194242"/>
    <property type="match status" value="1"/>
</dbReference>
<dbReference type="EMBL" id="JAHUZB010000018">
    <property type="protein sequence ID" value="MBV7392538.1"/>
    <property type="molecule type" value="Genomic_DNA"/>
</dbReference>
<evidence type="ECO:0000256" key="1">
    <source>
        <dbReference type="ARBA" id="ARBA00022679"/>
    </source>
</evidence>
<gene>
    <name evidence="3" type="ORF">KUA55_17975</name>
</gene>
<dbReference type="CDD" id="cd02440">
    <property type="entry name" value="AdoMet_MTases"/>
    <property type="match status" value="1"/>
</dbReference>
<comment type="caution">
    <text evidence="3">The sequence shown here is derived from an EMBL/GenBank/DDBJ whole genome shotgun (WGS) entry which is preliminary data.</text>
</comment>
<dbReference type="Proteomes" id="UP000774130">
    <property type="component" value="Unassembled WGS sequence"/>
</dbReference>
<evidence type="ECO:0000313" key="3">
    <source>
        <dbReference type="EMBL" id="MBV7392538.1"/>
    </source>
</evidence>
<evidence type="ECO:0000313" key="4">
    <source>
        <dbReference type="Proteomes" id="UP000774130"/>
    </source>
</evidence>
<dbReference type="GO" id="GO:0008168">
    <property type="term" value="F:methyltransferase activity"/>
    <property type="evidence" value="ECO:0007669"/>
    <property type="project" value="UniProtKB-KW"/>
</dbReference>
<dbReference type="InterPro" id="IPR013216">
    <property type="entry name" value="Methyltransf_11"/>
</dbReference>
<protein>
    <submittedName>
        <fullName evidence="3">Class I SAM-dependent methyltransferase</fullName>
    </submittedName>
</protein>
<reference evidence="3 4" key="1">
    <citation type="submission" date="2021-06" db="EMBL/GenBank/DDBJ databases">
        <title>Enterococcus alishanensis sp. nov., a novel lactic acid bacterium isolated from fresh coffee beans.</title>
        <authorList>
            <person name="Chen Y.-S."/>
        </authorList>
    </citation>
    <scope>NUCLEOTIDE SEQUENCE [LARGE SCALE GENOMIC DNA]</scope>
    <source>
        <strain evidence="3 4">ALS3</strain>
    </source>
</reference>
<keyword evidence="4" id="KW-1185">Reference proteome</keyword>
<keyword evidence="3" id="KW-0489">Methyltransferase</keyword>
<proteinExistence type="predicted"/>
<evidence type="ECO:0000259" key="2">
    <source>
        <dbReference type="Pfam" id="PF08241"/>
    </source>
</evidence>